<dbReference type="InterPro" id="IPR019821">
    <property type="entry name" value="Kinesin_motor_CS"/>
</dbReference>
<accession>B6U192</accession>
<evidence type="ECO:0000313" key="16">
    <source>
        <dbReference type="Proteomes" id="UP000007305"/>
    </source>
</evidence>
<proteinExistence type="evidence at protein level"/>
<dbReference type="SMR" id="B6U192"/>
<feature type="coiled-coil region" evidence="9">
    <location>
        <begin position="50"/>
        <end position="77"/>
    </location>
</feature>
<evidence type="ECO:0000313" key="14">
    <source>
        <dbReference type="EMBL" id="ONM41094.1"/>
    </source>
</evidence>
<feature type="domain" description="Kinesin motor" evidence="11">
    <location>
        <begin position="208"/>
        <end position="532"/>
    </location>
</feature>
<evidence type="ECO:0000256" key="9">
    <source>
        <dbReference type="SAM" id="Coils"/>
    </source>
</evidence>
<dbReference type="EnsemblPlants" id="Zm00001eb161550_T002">
    <property type="protein sequence ID" value="Zm00001eb161550_P002"/>
    <property type="gene ID" value="Zm00001eb161550"/>
</dbReference>
<feature type="region of interest" description="Disordered" evidence="10">
    <location>
        <begin position="586"/>
        <end position="611"/>
    </location>
</feature>
<evidence type="ECO:0000256" key="6">
    <source>
        <dbReference type="ARBA" id="ARBA00060769"/>
    </source>
</evidence>
<dbReference type="IntAct" id="B6U192">
    <property type="interactions" value="1"/>
</dbReference>
<dbReference type="PROSITE" id="PS00411">
    <property type="entry name" value="KINESIN_MOTOR_1"/>
    <property type="match status" value="1"/>
</dbReference>
<evidence type="ECO:0000259" key="11">
    <source>
        <dbReference type="PROSITE" id="PS50067"/>
    </source>
</evidence>
<protein>
    <recommendedName>
        <fullName evidence="8">Kinesin-like protein</fullName>
    </recommendedName>
</protein>
<dbReference type="AlphaFoldDB" id="B6U192"/>
<dbReference type="GO" id="GO:0008017">
    <property type="term" value="F:microtubule binding"/>
    <property type="evidence" value="ECO:0000318"/>
    <property type="project" value="GO_Central"/>
</dbReference>
<keyword evidence="2 7" id="KW-0547">Nucleotide-binding</keyword>
<feature type="binding site" evidence="7">
    <location>
        <begin position="300"/>
        <end position="307"/>
    </location>
    <ligand>
        <name>ATP</name>
        <dbReference type="ChEBI" id="CHEBI:30616"/>
    </ligand>
</feature>
<dbReference type="GO" id="GO:0008574">
    <property type="term" value="F:plus-end-directed microtubule motor activity"/>
    <property type="evidence" value="ECO:0000318"/>
    <property type="project" value="GO_Central"/>
</dbReference>
<dbReference type="PANTHER" id="PTHR47968">
    <property type="entry name" value="CENTROMERE PROTEIN E"/>
    <property type="match status" value="1"/>
</dbReference>
<dbReference type="GO" id="GO:1990023">
    <property type="term" value="C:mitotic spindle midzone"/>
    <property type="evidence" value="ECO:0000318"/>
    <property type="project" value="GO_Central"/>
</dbReference>
<evidence type="ECO:0000256" key="3">
    <source>
        <dbReference type="ARBA" id="ARBA00022840"/>
    </source>
</evidence>
<comment type="similarity">
    <text evidence="6">Belongs to the TRAFAC class myosin-kinesin ATPase superfamily. Kinesin family. KIN-8 subfamily.</text>
</comment>
<sequence length="782" mass="85466">MPVVTRSRLSAARGDGAGALPWGSASAAPALRHDAGAPREGVASKNHHHHHGLKEKLRALTQDYEQQKQKLAASQLRRSIRCLNAWEAINDENAEEEEDGGRVAKFRYDAFAQVPESAVLRENVAPPQARAPSNDGAVLARTTEPQAKENAVGRGANAMSCPIKKAVPALPVLPVPPARKLSLGGAVGGKLKAAGEVGAGTAEAAESRILVFVRLRPMSRKEKEAGSRSCVKIVNRKEVFLTESASENDYLRLKRGRDSHFCFDSVFPDSTTQAEVYSTSTADLVEGVLQGRNGTVFCYGATGAGKTYTMLGTMENPGVMVLAINDLFSKVTQKYHSIKLSYLEIYNETVRDLLSPGSPLNLREDKQGIVAAGLTQRSVYSTDEVMELLQKGNKNRTTEPTRVNETSSRSHAVLQVVVEYRSLDGVNVKRAGKLSLIDLAGSERALATDQRTQRSIEGANINRSLLALSSCINALVEGKKHIPYRNSKLTQLLKDSLGGACNTVMIANISPSNLSFGETQNTLHWADRAKEIKTKTQQTTVNEEVLDQPDSETMLVLELQKENRVLREQLAKQQQKLLTAEAQLLASKTSPQRSPAPSSHVSTPGSTQRKTRRSILAAGGGNYFSTLDSKRHAADNAQVRELQRKVSTLESEIEKMKKEHLLQLKRKDEFIRDLINRKDPNNNSEETATVDRRVVTRASVRKAQRDASAAVELKSPSRVFTSPAPTAKKRTFWDIGGNSPSVLAANGRKTRSHVATETPKKASSKLLQPGFARQTSTHQRFT</sequence>
<name>B6U192_MAIZE</name>
<dbReference type="InterPro" id="IPR001752">
    <property type="entry name" value="Kinesin_motor_dom"/>
</dbReference>
<dbReference type="GO" id="GO:0005871">
    <property type="term" value="C:kinesin complex"/>
    <property type="evidence" value="ECO:0000318"/>
    <property type="project" value="GO_Central"/>
</dbReference>
<evidence type="ECO:0000313" key="13">
    <source>
        <dbReference type="EMBL" id="ACN31892.1"/>
    </source>
</evidence>
<dbReference type="GO" id="GO:0000070">
    <property type="term" value="P:mitotic sister chromatid segregation"/>
    <property type="evidence" value="ECO:0000318"/>
    <property type="project" value="GO_Central"/>
</dbReference>
<reference evidence="13" key="2">
    <citation type="journal article" date="2009" name="PLoS Genet.">
        <title>Sequencing, mapping, and analysis of 27,455 maize full-length cDNAs.</title>
        <authorList>
            <person name="Soderlund C."/>
            <person name="Descour A."/>
            <person name="Kudrna D."/>
            <person name="Bomhoff M."/>
            <person name="Boyd L."/>
            <person name="Currie J."/>
            <person name="Angelova A."/>
            <person name="Collura K."/>
            <person name="Wissotski M."/>
            <person name="Ashley E."/>
            <person name="Morrow D."/>
            <person name="Fernandes J."/>
            <person name="Walbot V."/>
            <person name="Yu Y."/>
        </authorList>
    </citation>
    <scope>NUCLEOTIDE SEQUENCE</scope>
    <source>
        <strain evidence="13">B73</strain>
    </source>
</reference>
<dbReference type="FunCoup" id="B6U192">
    <property type="interactions" value="171"/>
</dbReference>
<dbReference type="OMA" id="RHFCFDS"/>
<keyword evidence="5 7" id="KW-0505">Motor protein</keyword>
<evidence type="ECO:0000256" key="5">
    <source>
        <dbReference type="ARBA" id="ARBA00023175"/>
    </source>
</evidence>
<dbReference type="Proteomes" id="UP000007305">
    <property type="component" value="Chromosome 3"/>
</dbReference>
<dbReference type="GO" id="GO:0005634">
    <property type="term" value="C:nucleus"/>
    <property type="evidence" value="ECO:0000318"/>
    <property type="project" value="GO_Central"/>
</dbReference>
<dbReference type="GO" id="GO:0007019">
    <property type="term" value="P:microtubule depolymerization"/>
    <property type="evidence" value="ECO:0000318"/>
    <property type="project" value="GO_Central"/>
</dbReference>
<dbReference type="SUPFAM" id="SSF52540">
    <property type="entry name" value="P-loop containing nucleoside triphosphate hydrolases"/>
    <property type="match status" value="1"/>
</dbReference>
<dbReference type="GO" id="GO:0005524">
    <property type="term" value="F:ATP binding"/>
    <property type="evidence" value="ECO:0007669"/>
    <property type="project" value="UniProtKB-UniRule"/>
</dbReference>
<evidence type="ECO:0000256" key="2">
    <source>
        <dbReference type="ARBA" id="ARBA00022741"/>
    </source>
</evidence>
<feature type="compositionally biased region" description="Polar residues" evidence="10">
    <location>
        <begin position="587"/>
        <end position="608"/>
    </location>
</feature>
<feature type="coiled-coil region" evidence="9">
    <location>
        <begin position="632"/>
        <end position="659"/>
    </location>
</feature>
<dbReference type="Pfam" id="PF00225">
    <property type="entry name" value="Kinesin"/>
    <property type="match status" value="1"/>
</dbReference>
<dbReference type="PaxDb" id="4577-GRMZM2G157616_P01"/>
<dbReference type="FunFam" id="3.40.850.10:FF:000054">
    <property type="entry name" value="Kinesin-like protein"/>
    <property type="match status" value="1"/>
</dbReference>
<dbReference type="RefSeq" id="NP_001151509.1">
    <property type="nucleotide sequence ID" value="NM_001158037.2"/>
</dbReference>
<reference evidence="12" key="1">
    <citation type="journal article" date="2009" name="Plant Mol. Biol.">
        <title>Insights into corn genes derived from large-scale cDNA sequencing.</title>
        <authorList>
            <person name="Alexandrov N.N."/>
            <person name="Brover V.V."/>
            <person name="Freidin S."/>
            <person name="Troukhan M.E."/>
            <person name="Tatarinova T.V."/>
            <person name="Zhang H."/>
            <person name="Swaller T.J."/>
            <person name="Lu Y.P."/>
            <person name="Bouck J."/>
            <person name="Flavell R.B."/>
            <person name="Feldmann K.A."/>
        </authorList>
    </citation>
    <scope>NUCLEOTIDE SEQUENCE</scope>
</reference>
<keyword evidence="4 9" id="KW-0175">Coiled coil</keyword>
<organism evidence="12">
    <name type="scientific">Zea mays</name>
    <name type="common">Maize</name>
    <dbReference type="NCBI Taxonomy" id="4577"/>
    <lineage>
        <taxon>Eukaryota</taxon>
        <taxon>Viridiplantae</taxon>
        <taxon>Streptophyta</taxon>
        <taxon>Embryophyta</taxon>
        <taxon>Tracheophyta</taxon>
        <taxon>Spermatophyta</taxon>
        <taxon>Magnoliopsida</taxon>
        <taxon>Liliopsida</taxon>
        <taxon>Poales</taxon>
        <taxon>Poaceae</taxon>
        <taxon>PACMAD clade</taxon>
        <taxon>Panicoideae</taxon>
        <taxon>Andropogonodae</taxon>
        <taxon>Andropogoneae</taxon>
        <taxon>Tripsacinae</taxon>
        <taxon>Zea</taxon>
    </lineage>
</organism>
<evidence type="ECO:0000256" key="7">
    <source>
        <dbReference type="PROSITE-ProRule" id="PRU00283"/>
    </source>
</evidence>
<reference evidence="14 16" key="3">
    <citation type="submission" date="2015-12" db="EMBL/GenBank/DDBJ databases">
        <title>Update maize B73 reference genome by single molecule sequencing technologies.</title>
        <authorList>
            <consortium name="Maize Genome Sequencing Project"/>
            <person name="Ware D."/>
        </authorList>
    </citation>
    <scope>NUCLEOTIDE SEQUENCE [LARGE SCALE GENOMIC DNA]</scope>
    <source>
        <strain evidence="16">cv. B73</strain>
        <tissue evidence="14">Seedling</tissue>
    </source>
</reference>
<reference evidence="15" key="5">
    <citation type="submission" date="2021-05" db="UniProtKB">
        <authorList>
            <consortium name="EnsemblPlants"/>
        </authorList>
    </citation>
    <scope>IDENTIFICATION</scope>
    <source>
        <strain evidence="15">cv. B73</strain>
    </source>
</reference>
<keyword evidence="1 8" id="KW-0493">Microtubule</keyword>
<dbReference type="STRING" id="4577.B6U192"/>
<feature type="coiled-coil region" evidence="9">
    <location>
        <begin position="556"/>
        <end position="583"/>
    </location>
</feature>
<dbReference type="Gramene" id="Zm00001eb161550_T002">
    <property type="protein sequence ID" value="Zm00001eb161550_P002"/>
    <property type="gene ID" value="Zm00001eb161550"/>
</dbReference>
<dbReference type="GO" id="GO:0061673">
    <property type="term" value="C:mitotic spindle astral microtubule"/>
    <property type="evidence" value="ECO:0000318"/>
    <property type="project" value="GO_Central"/>
</dbReference>
<dbReference type="KEGG" id="zma:100285143"/>
<dbReference type="OrthoDB" id="3176171at2759"/>
<evidence type="ECO:0000256" key="1">
    <source>
        <dbReference type="ARBA" id="ARBA00022701"/>
    </source>
</evidence>
<dbReference type="GeneID" id="100285143"/>
<dbReference type="EMBL" id="EU971007">
    <property type="protein sequence ID" value="ACG43125.1"/>
    <property type="molecule type" value="mRNA"/>
</dbReference>
<feature type="compositionally biased region" description="Polar residues" evidence="10">
    <location>
        <begin position="773"/>
        <end position="782"/>
    </location>
</feature>
<dbReference type="PANTHER" id="PTHR47968:SF13">
    <property type="entry name" value="KINESIN-LIKE PROTEIN KIF19 ISOFORM X1"/>
    <property type="match status" value="1"/>
</dbReference>
<dbReference type="EMBL" id="CM007649">
    <property type="protein sequence ID" value="ONM41094.1"/>
    <property type="molecule type" value="Genomic_DNA"/>
</dbReference>
<evidence type="ECO:0000313" key="12">
    <source>
        <dbReference type="EMBL" id="ACG43125.1"/>
    </source>
</evidence>
<dbReference type="InterPro" id="IPR027640">
    <property type="entry name" value="Kinesin-like_fam"/>
</dbReference>
<dbReference type="SMART" id="SM00129">
    <property type="entry name" value="KISc"/>
    <property type="match status" value="1"/>
</dbReference>
<dbReference type="PROSITE" id="PS50067">
    <property type="entry name" value="KINESIN_MOTOR_2"/>
    <property type="match status" value="1"/>
</dbReference>
<keyword evidence="16" id="KW-1185">Reference proteome</keyword>
<dbReference type="eggNOG" id="KOG0242">
    <property type="taxonomic scope" value="Eukaryota"/>
</dbReference>
<evidence type="ECO:0000313" key="15">
    <source>
        <dbReference type="EnsemblPlants" id="Zm00001eb161550_P002"/>
    </source>
</evidence>
<dbReference type="ExpressionAtlas" id="B6U192">
    <property type="expression patterns" value="baseline and differential"/>
</dbReference>
<dbReference type="InterPro" id="IPR027417">
    <property type="entry name" value="P-loop_NTPase"/>
</dbReference>
<dbReference type="GO" id="GO:0016887">
    <property type="term" value="F:ATP hydrolysis activity"/>
    <property type="evidence" value="ECO:0000318"/>
    <property type="project" value="GO_Central"/>
</dbReference>
<evidence type="ECO:0000256" key="10">
    <source>
        <dbReference type="SAM" id="MobiDB-lite"/>
    </source>
</evidence>
<evidence type="ECO:0000256" key="4">
    <source>
        <dbReference type="ARBA" id="ARBA00023054"/>
    </source>
</evidence>
<keyword evidence="17" id="KW-1267">Proteomics identification</keyword>
<dbReference type="GO" id="GO:0007018">
    <property type="term" value="P:microtubule-based movement"/>
    <property type="evidence" value="ECO:0000318"/>
    <property type="project" value="GO_Central"/>
</dbReference>
<dbReference type="Gene3D" id="3.40.850.10">
    <property type="entry name" value="Kinesin motor domain"/>
    <property type="match status" value="1"/>
</dbReference>
<dbReference type="PRINTS" id="PR00380">
    <property type="entry name" value="KINESINHEAVY"/>
</dbReference>
<dbReference type="GO" id="GO:0005737">
    <property type="term" value="C:cytoplasm"/>
    <property type="evidence" value="ECO:0000318"/>
    <property type="project" value="GO_Central"/>
</dbReference>
<reference evidence="15" key="4">
    <citation type="submission" date="2019-07" db="EMBL/GenBank/DDBJ databases">
        <authorList>
            <person name="Seetharam A."/>
            <person name="Woodhouse M."/>
            <person name="Cannon E."/>
        </authorList>
    </citation>
    <scope>NUCLEOTIDE SEQUENCE [LARGE SCALE GENOMIC DNA]</scope>
    <source>
        <strain evidence="15">cv. B73</strain>
    </source>
</reference>
<evidence type="ECO:0007829" key="17">
    <source>
        <dbReference type="PeptideAtlas" id="B6U192"/>
    </source>
</evidence>
<evidence type="ECO:0000256" key="8">
    <source>
        <dbReference type="RuleBase" id="RU000394"/>
    </source>
</evidence>
<dbReference type="EMBL" id="BT066016">
    <property type="protein sequence ID" value="ACN31892.1"/>
    <property type="molecule type" value="mRNA"/>
</dbReference>
<gene>
    <name evidence="15" type="primary">LOC100285143</name>
    <name evidence="14" type="ORF">ZEAMMB73_Zm00001d044420</name>
</gene>
<keyword evidence="3 7" id="KW-0067">ATP-binding</keyword>
<dbReference type="InterPro" id="IPR036961">
    <property type="entry name" value="Kinesin_motor_dom_sf"/>
</dbReference>
<feature type="region of interest" description="Disordered" evidence="10">
    <location>
        <begin position="1"/>
        <end position="21"/>
    </location>
</feature>
<feature type="region of interest" description="Disordered" evidence="10">
    <location>
        <begin position="729"/>
        <end position="782"/>
    </location>
</feature>